<proteinExistence type="predicted"/>
<protein>
    <submittedName>
        <fullName evidence="2">Uncharacterized protein</fullName>
    </submittedName>
</protein>
<sequence length="158" mass="17017">MIMRDQHQIQRRSCLSLIGTGWKRLGRQAGGDAREPHTGSVSRRKPSISISTVECPSQVARRPDWAGLRQASSGLSAGSGAPGTLRSPPHRKSRSEAWSPMVAQAGFYRVDVAKPLPDQRDDACILSSLRPDAFLPRDFIGMLSWSLPPGMASAAGIG</sequence>
<dbReference type="EMBL" id="LR134182">
    <property type="protein sequence ID" value="VEB41579.1"/>
    <property type="molecule type" value="Genomic_DNA"/>
</dbReference>
<evidence type="ECO:0000256" key="1">
    <source>
        <dbReference type="SAM" id="MobiDB-lite"/>
    </source>
</evidence>
<evidence type="ECO:0000313" key="3">
    <source>
        <dbReference type="Proteomes" id="UP000275777"/>
    </source>
</evidence>
<reference evidence="2 3" key="1">
    <citation type="submission" date="2018-12" db="EMBL/GenBank/DDBJ databases">
        <authorList>
            <consortium name="Pathogen Informatics"/>
        </authorList>
    </citation>
    <scope>NUCLEOTIDE SEQUENCE [LARGE SCALE GENOMIC DNA]</scope>
    <source>
        <strain evidence="2 3">NCTC9695</strain>
    </source>
</reference>
<gene>
    <name evidence="2" type="ORF">NCTC9695_02012</name>
</gene>
<feature type="compositionally biased region" description="Low complexity" evidence="1">
    <location>
        <begin position="66"/>
        <end position="79"/>
    </location>
</feature>
<organism evidence="2 3">
    <name type="scientific">Chromobacterium violaceum</name>
    <dbReference type="NCBI Taxonomy" id="536"/>
    <lineage>
        <taxon>Bacteria</taxon>
        <taxon>Pseudomonadati</taxon>
        <taxon>Pseudomonadota</taxon>
        <taxon>Betaproteobacteria</taxon>
        <taxon>Neisseriales</taxon>
        <taxon>Chromobacteriaceae</taxon>
        <taxon>Chromobacterium</taxon>
    </lineage>
</organism>
<feature type="region of interest" description="Disordered" evidence="1">
    <location>
        <begin position="66"/>
        <end position="97"/>
    </location>
</feature>
<dbReference type="AlphaFoldDB" id="A0A3S4I5F3"/>
<dbReference type="Proteomes" id="UP000275777">
    <property type="component" value="Chromosome"/>
</dbReference>
<accession>A0A3S4I5F3</accession>
<feature type="region of interest" description="Disordered" evidence="1">
    <location>
        <begin position="26"/>
        <end position="48"/>
    </location>
</feature>
<evidence type="ECO:0000313" key="2">
    <source>
        <dbReference type="EMBL" id="VEB41579.1"/>
    </source>
</evidence>
<name>A0A3S4I5F3_CHRVL</name>